<gene>
    <name evidence="2" type="ORF">KAM621c_02560</name>
</gene>
<dbReference type="Proteomes" id="UP001058317">
    <property type="component" value="Chromosome"/>
</dbReference>
<organism evidence="2 3">
    <name type="scientific">Citrobacter braakii</name>
    <dbReference type="NCBI Taxonomy" id="57706"/>
    <lineage>
        <taxon>Bacteria</taxon>
        <taxon>Pseudomonadati</taxon>
        <taxon>Pseudomonadota</taxon>
        <taxon>Gammaproteobacteria</taxon>
        <taxon>Enterobacterales</taxon>
        <taxon>Enterobacteriaceae</taxon>
        <taxon>Citrobacter</taxon>
        <taxon>Citrobacter freundii complex</taxon>
    </lineage>
</organism>
<keyword evidence="1" id="KW-1277">Toxin-antitoxin system</keyword>
<evidence type="ECO:0000313" key="3">
    <source>
        <dbReference type="Proteomes" id="UP001058317"/>
    </source>
</evidence>
<evidence type="ECO:0000256" key="1">
    <source>
        <dbReference type="ARBA" id="ARBA00022649"/>
    </source>
</evidence>
<reference evidence="2" key="1">
    <citation type="submission" date="2022-07" db="EMBL/GenBank/DDBJ databases">
        <title>Complete genome sequence of carbapenem-resistant Citrobacter spp. in Japan.</title>
        <authorList>
            <person name="Maehana S."/>
            <person name="Suzuki M."/>
            <person name="Kitasato H."/>
        </authorList>
    </citation>
    <scope>NUCLEOTIDE SEQUENCE</scope>
    <source>
        <strain evidence="2">KAM621</strain>
    </source>
</reference>
<proteinExistence type="predicted"/>
<dbReference type="AlphaFoldDB" id="A0AAD1P0D1"/>
<dbReference type="EMBL" id="AP026382">
    <property type="protein sequence ID" value="BDN95151.1"/>
    <property type="molecule type" value="Genomic_DNA"/>
</dbReference>
<accession>A0AAD1P0D1</accession>
<name>A0AAD1P0D1_CITBR</name>
<dbReference type="InterPro" id="IPR009956">
    <property type="entry name" value="Post-segregation_anti-tox_CcdA"/>
</dbReference>
<dbReference type="Pfam" id="PF07362">
    <property type="entry name" value="CcdA"/>
    <property type="match status" value="1"/>
</dbReference>
<protein>
    <submittedName>
        <fullName evidence="2">Uncharacterized protein</fullName>
    </submittedName>
</protein>
<evidence type="ECO:0000313" key="2">
    <source>
        <dbReference type="EMBL" id="BDN95151.1"/>
    </source>
</evidence>
<sequence>MHTKVPHTRYIGNLLSMVYAMTKKCPKTSHVGSNSRLHHHVHGKEGIQTVVQVQDDSVEKEIRTKATNDLRIEYSFGLQRLNSIAEENGLLSDDYRTF</sequence>